<dbReference type="GO" id="GO:0004526">
    <property type="term" value="F:ribonuclease P activity"/>
    <property type="evidence" value="ECO:0007669"/>
    <property type="project" value="UniProtKB-UniRule"/>
</dbReference>
<evidence type="ECO:0000256" key="6">
    <source>
        <dbReference type="ARBA" id="ARBA00022884"/>
    </source>
</evidence>
<dbReference type="AlphaFoldDB" id="A0A7C4AAU1"/>
<evidence type="ECO:0000256" key="3">
    <source>
        <dbReference type="ARBA" id="ARBA00022722"/>
    </source>
</evidence>
<dbReference type="NCBIfam" id="TIGR00188">
    <property type="entry name" value="rnpA"/>
    <property type="match status" value="1"/>
</dbReference>
<dbReference type="InterPro" id="IPR014721">
    <property type="entry name" value="Ribsml_uS5_D2-typ_fold_subgr"/>
</dbReference>
<comment type="subunit">
    <text evidence="7">Consists of a catalytic RNA component (M1 or rnpB) and a protein subunit.</text>
</comment>
<evidence type="ECO:0000256" key="7">
    <source>
        <dbReference type="HAMAP-Rule" id="MF_00227"/>
    </source>
</evidence>
<comment type="catalytic activity">
    <reaction evidence="7">
        <text>Endonucleolytic cleavage of RNA, removing 5'-extranucleotides from tRNA precursor.</text>
        <dbReference type="EC" id="3.1.26.5"/>
    </reaction>
</comment>
<dbReference type="EMBL" id="DSRP01000222">
    <property type="protein sequence ID" value="HGG91949.1"/>
    <property type="molecule type" value="Genomic_DNA"/>
</dbReference>
<evidence type="ECO:0000256" key="4">
    <source>
        <dbReference type="ARBA" id="ARBA00022759"/>
    </source>
</evidence>
<dbReference type="GO" id="GO:0000049">
    <property type="term" value="F:tRNA binding"/>
    <property type="evidence" value="ECO:0007669"/>
    <property type="project" value="UniProtKB-UniRule"/>
</dbReference>
<comment type="caution">
    <text evidence="9">The sequence shown here is derived from an EMBL/GenBank/DDBJ whole genome shotgun (WGS) entry which is preliminary data.</text>
</comment>
<protein>
    <recommendedName>
        <fullName evidence="7 8">Ribonuclease P protein component</fullName>
        <shortName evidence="7">RNase P protein</shortName>
        <shortName evidence="7">RNaseP protein</shortName>
        <ecNumber evidence="7 8">3.1.26.5</ecNumber>
    </recommendedName>
    <alternativeName>
        <fullName evidence="7">Protein C5</fullName>
    </alternativeName>
</protein>
<reference evidence="9" key="1">
    <citation type="journal article" date="2020" name="mSystems">
        <title>Genome- and Community-Level Interaction Insights into Carbon Utilization and Element Cycling Functions of Hydrothermarchaeota in Hydrothermal Sediment.</title>
        <authorList>
            <person name="Zhou Z."/>
            <person name="Liu Y."/>
            <person name="Xu W."/>
            <person name="Pan J."/>
            <person name="Luo Z.H."/>
            <person name="Li M."/>
        </authorList>
    </citation>
    <scope>NUCLEOTIDE SEQUENCE [LARGE SCALE GENOMIC DNA]</scope>
    <source>
        <strain evidence="9">SpSt-413</strain>
    </source>
</reference>
<dbReference type="GO" id="GO:0001682">
    <property type="term" value="P:tRNA 5'-leader removal"/>
    <property type="evidence" value="ECO:0007669"/>
    <property type="project" value="UniProtKB-UniRule"/>
</dbReference>
<dbReference type="GO" id="GO:0042781">
    <property type="term" value="F:3'-tRNA processing endoribonuclease activity"/>
    <property type="evidence" value="ECO:0007669"/>
    <property type="project" value="TreeGrafter"/>
</dbReference>
<keyword evidence="3 7" id="KW-0540">Nuclease</keyword>
<dbReference type="SUPFAM" id="SSF54211">
    <property type="entry name" value="Ribosomal protein S5 domain 2-like"/>
    <property type="match status" value="1"/>
</dbReference>
<evidence type="ECO:0000256" key="8">
    <source>
        <dbReference type="NCBIfam" id="TIGR00188"/>
    </source>
</evidence>
<evidence type="ECO:0000256" key="2">
    <source>
        <dbReference type="ARBA" id="ARBA00022694"/>
    </source>
</evidence>
<evidence type="ECO:0000313" key="9">
    <source>
        <dbReference type="EMBL" id="HGG91949.1"/>
    </source>
</evidence>
<dbReference type="Gene3D" id="3.30.230.10">
    <property type="match status" value="1"/>
</dbReference>
<dbReference type="InterPro" id="IPR020568">
    <property type="entry name" value="Ribosomal_Su5_D2-typ_SF"/>
</dbReference>
<comment type="similarity">
    <text evidence="7">Belongs to the RnpA family.</text>
</comment>
<keyword evidence="5 7" id="KW-0378">Hydrolase</keyword>
<name>A0A7C4AAU1_9BACT</name>
<sequence length="118" mass="13651">MVKRQQFLDCYEQGRRYHSKGFILFVLERPVPPDHWRVGLAVSRKVGHAAHRNRVKRLLREFFRLHRASLPGGVDIVAVPKKHLDVPGLTLDTLTRDLEPAIAKIQADQERRSRQEGP</sequence>
<evidence type="ECO:0000256" key="5">
    <source>
        <dbReference type="ARBA" id="ARBA00022801"/>
    </source>
</evidence>
<keyword evidence="6 7" id="KW-0694">RNA-binding</keyword>
<proteinExistence type="inferred from homology"/>
<dbReference type="PANTHER" id="PTHR33992">
    <property type="entry name" value="RIBONUCLEASE P PROTEIN COMPONENT"/>
    <property type="match status" value="1"/>
</dbReference>
<comment type="function">
    <text evidence="1 7">RNaseP catalyzes the removal of the 5'-leader sequence from pre-tRNA to produce the mature 5'-terminus. It can also cleave other RNA substrates such as 4.5S RNA. The protein component plays an auxiliary but essential role in vivo by binding to the 5'-leader sequence and broadening the substrate specificity of the ribozyme.</text>
</comment>
<dbReference type="PROSITE" id="PS00648">
    <property type="entry name" value="RIBONUCLEASE_P"/>
    <property type="match status" value="1"/>
</dbReference>
<evidence type="ECO:0000256" key="1">
    <source>
        <dbReference type="ARBA" id="ARBA00002663"/>
    </source>
</evidence>
<gene>
    <name evidence="7 9" type="primary">rnpA</name>
    <name evidence="9" type="ORF">ENR59_03245</name>
</gene>
<dbReference type="HAMAP" id="MF_00227">
    <property type="entry name" value="RNase_P"/>
    <property type="match status" value="1"/>
</dbReference>
<organism evidence="9">
    <name type="scientific">Fundidesulfovibrio putealis</name>
    <dbReference type="NCBI Taxonomy" id="270496"/>
    <lineage>
        <taxon>Bacteria</taxon>
        <taxon>Pseudomonadati</taxon>
        <taxon>Thermodesulfobacteriota</taxon>
        <taxon>Desulfovibrionia</taxon>
        <taxon>Desulfovibrionales</taxon>
        <taxon>Desulfovibrionaceae</taxon>
        <taxon>Fundidesulfovibrio</taxon>
    </lineage>
</organism>
<dbReference type="PANTHER" id="PTHR33992:SF1">
    <property type="entry name" value="RIBONUCLEASE P PROTEIN COMPONENT"/>
    <property type="match status" value="1"/>
</dbReference>
<dbReference type="Pfam" id="PF00825">
    <property type="entry name" value="Ribonuclease_P"/>
    <property type="match status" value="1"/>
</dbReference>
<dbReference type="EC" id="3.1.26.5" evidence="7 8"/>
<accession>A0A7C4AAU1</accession>
<keyword evidence="4 7" id="KW-0255">Endonuclease</keyword>
<dbReference type="InterPro" id="IPR020539">
    <property type="entry name" value="RNase_P_CS"/>
</dbReference>
<dbReference type="InterPro" id="IPR000100">
    <property type="entry name" value="RNase_P"/>
</dbReference>
<dbReference type="GO" id="GO:0030677">
    <property type="term" value="C:ribonuclease P complex"/>
    <property type="evidence" value="ECO:0007669"/>
    <property type="project" value="TreeGrafter"/>
</dbReference>
<keyword evidence="2 7" id="KW-0819">tRNA processing</keyword>